<sequence length="95" mass="11194">MLVRYDWNEAKRRANVAKHGVDFSDAPAFEWADAVVELDIRQNYGEMRWIAFGPIGRRLHVMVYVERDGGIRLISLRKANQREFDYYVSQIDTTE</sequence>
<name>A0A1M5LQ06_9BURK</name>
<dbReference type="EMBL" id="FQXE01000001">
    <property type="protein sequence ID" value="SHG67184.1"/>
    <property type="molecule type" value="Genomic_DNA"/>
</dbReference>
<organism evidence="1 2">
    <name type="scientific">Pollutimonas bauzanensis</name>
    <dbReference type="NCBI Taxonomy" id="658167"/>
    <lineage>
        <taxon>Bacteria</taxon>
        <taxon>Pseudomonadati</taxon>
        <taxon>Pseudomonadota</taxon>
        <taxon>Betaproteobacteria</taxon>
        <taxon>Burkholderiales</taxon>
        <taxon>Alcaligenaceae</taxon>
        <taxon>Pollutimonas</taxon>
    </lineage>
</organism>
<dbReference type="Proteomes" id="UP000184226">
    <property type="component" value="Unassembled WGS sequence"/>
</dbReference>
<dbReference type="RefSeq" id="WP_073100814.1">
    <property type="nucleotide sequence ID" value="NZ_FQXE01000001.1"/>
</dbReference>
<dbReference type="Pfam" id="PF04365">
    <property type="entry name" value="BrnT_toxin"/>
    <property type="match status" value="1"/>
</dbReference>
<dbReference type="OrthoDB" id="9798158at2"/>
<gene>
    <name evidence="1" type="ORF">SAMN04488135_10113</name>
</gene>
<evidence type="ECO:0000313" key="1">
    <source>
        <dbReference type="EMBL" id="SHG67184.1"/>
    </source>
</evidence>
<dbReference type="InterPro" id="IPR007460">
    <property type="entry name" value="BrnT_toxin"/>
</dbReference>
<protein>
    <submittedName>
        <fullName evidence="1">Uncharacterized protein</fullName>
    </submittedName>
</protein>
<reference evidence="1 2" key="1">
    <citation type="submission" date="2016-11" db="EMBL/GenBank/DDBJ databases">
        <authorList>
            <person name="Jaros S."/>
            <person name="Januszkiewicz K."/>
            <person name="Wedrychowicz H."/>
        </authorList>
    </citation>
    <scope>NUCLEOTIDE SEQUENCE [LARGE SCALE GENOMIC DNA]</scope>
    <source>
        <strain evidence="1 2">CGMCC 1.10190</strain>
    </source>
</reference>
<evidence type="ECO:0000313" key="2">
    <source>
        <dbReference type="Proteomes" id="UP000184226"/>
    </source>
</evidence>
<dbReference type="InterPro" id="IPR038573">
    <property type="entry name" value="BrnT_sf"/>
</dbReference>
<proteinExistence type="predicted"/>
<dbReference type="Gene3D" id="3.10.450.530">
    <property type="entry name" value="Ribonuclease toxin, BrnT, of type II toxin-antitoxin system"/>
    <property type="match status" value="1"/>
</dbReference>
<keyword evidence="2" id="KW-1185">Reference proteome</keyword>
<accession>A0A1M5LQ06</accession>
<dbReference type="STRING" id="658167.SAMN04488135_10113"/>
<dbReference type="AlphaFoldDB" id="A0A1M5LQ06"/>